<feature type="signal peptide" evidence="7">
    <location>
        <begin position="1"/>
        <end position="23"/>
    </location>
</feature>
<dbReference type="NCBIfam" id="TIGR03302">
    <property type="entry name" value="OM_YfiO"/>
    <property type="match status" value="1"/>
</dbReference>
<evidence type="ECO:0000313" key="10">
    <source>
        <dbReference type="Proteomes" id="UP000198461"/>
    </source>
</evidence>
<feature type="domain" description="Outer membrane lipoprotein BamD-like" evidence="8">
    <location>
        <begin position="37"/>
        <end position="237"/>
    </location>
</feature>
<feature type="chain" id="PRO_5013408776" description="Outer membrane protein assembly factor BamD" evidence="7">
    <location>
        <begin position="24"/>
        <end position="279"/>
    </location>
</feature>
<dbReference type="STRING" id="364032.SAMN05443662_0391"/>
<dbReference type="InterPro" id="IPR019734">
    <property type="entry name" value="TPR_rpt"/>
</dbReference>
<comment type="function">
    <text evidence="4">Part of the outer membrane protein assembly complex, which is involved in assembly and insertion of beta-barrel proteins into the outer membrane.</text>
</comment>
<comment type="similarity">
    <text evidence="4">Belongs to the BamD family.</text>
</comment>
<dbReference type="GO" id="GO:0009279">
    <property type="term" value="C:cell outer membrane"/>
    <property type="evidence" value="ECO:0007669"/>
    <property type="project" value="UniProtKB-SubCell"/>
</dbReference>
<dbReference type="PROSITE" id="PS50005">
    <property type="entry name" value="TPR"/>
    <property type="match status" value="1"/>
</dbReference>
<evidence type="ECO:0000259" key="8">
    <source>
        <dbReference type="Pfam" id="PF13525"/>
    </source>
</evidence>
<evidence type="ECO:0000256" key="6">
    <source>
        <dbReference type="SAM" id="MobiDB-lite"/>
    </source>
</evidence>
<keyword evidence="4" id="KW-0564">Palmitate</keyword>
<dbReference type="InterPro" id="IPR017689">
    <property type="entry name" value="BamD"/>
</dbReference>
<comment type="subunit">
    <text evidence="4">Part of the Bam complex.</text>
</comment>
<dbReference type="EMBL" id="FSRE01000001">
    <property type="protein sequence ID" value="SIN73839.1"/>
    <property type="molecule type" value="Genomic_DNA"/>
</dbReference>
<evidence type="ECO:0000256" key="4">
    <source>
        <dbReference type="HAMAP-Rule" id="MF_00922"/>
    </source>
</evidence>
<name>A0A1N6DSS4_9GAMM</name>
<evidence type="ECO:0000313" key="9">
    <source>
        <dbReference type="EMBL" id="SIN73839.1"/>
    </source>
</evidence>
<dbReference type="SUPFAM" id="SSF48452">
    <property type="entry name" value="TPR-like"/>
    <property type="match status" value="1"/>
</dbReference>
<evidence type="ECO:0000256" key="1">
    <source>
        <dbReference type="ARBA" id="ARBA00022729"/>
    </source>
</evidence>
<comment type="subcellular location">
    <subcellularLocation>
        <location evidence="4">Cell outer membrane</location>
        <topology evidence="4">Lipid-anchor</topology>
    </subcellularLocation>
</comment>
<accession>A0A1N6DSS4</accession>
<keyword evidence="2 4" id="KW-0472">Membrane</keyword>
<keyword evidence="5" id="KW-0802">TPR repeat</keyword>
<evidence type="ECO:0000256" key="3">
    <source>
        <dbReference type="ARBA" id="ARBA00023237"/>
    </source>
</evidence>
<keyword evidence="1 4" id="KW-0732">Signal</keyword>
<evidence type="ECO:0000256" key="5">
    <source>
        <dbReference type="PROSITE-ProRule" id="PRU00339"/>
    </source>
</evidence>
<dbReference type="GO" id="GO:0051205">
    <property type="term" value="P:protein insertion into membrane"/>
    <property type="evidence" value="ECO:0007669"/>
    <property type="project" value="UniProtKB-UniRule"/>
</dbReference>
<evidence type="ECO:0000256" key="2">
    <source>
        <dbReference type="ARBA" id="ARBA00023136"/>
    </source>
</evidence>
<dbReference type="Proteomes" id="UP000198461">
    <property type="component" value="Unassembled WGS sequence"/>
</dbReference>
<proteinExistence type="inferred from homology"/>
<dbReference type="AlphaFoldDB" id="A0A1N6DSS4"/>
<evidence type="ECO:0000256" key="7">
    <source>
        <dbReference type="SAM" id="SignalP"/>
    </source>
</evidence>
<protein>
    <recommendedName>
        <fullName evidence="4">Outer membrane protein assembly factor BamD</fullName>
    </recommendedName>
</protein>
<gene>
    <name evidence="4" type="primary">bamD</name>
    <name evidence="9" type="ORF">SAMN05443662_0391</name>
</gene>
<reference evidence="9 10" key="1">
    <citation type="submission" date="2016-11" db="EMBL/GenBank/DDBJ databases">
        <authorList>
            <person name="Jaros S."/>
            <person name="Januszkiewicz K."/>
            <person name="Wedrychowicz H."/>
        </authorList>
    </citation>
    <scope>NUCLEOTIDE SEQUENCE [LARGE SCALE GENOMIC DNA]</scope>
    <source>
        <strain evidence="9 10">DSM 17737</strain>
    </source>
</reference>
<dbReference type="Gene3D" id="1.25.40.10">
    <property type="entry name" value="Tetratricopeptide repeat domain"/>
    <property type="match status" value="1"/>
</dbReference>
<dbReference type="PROSITE" id="PS51257">
    <property type="entry name" value="PROKAR_LIPOPROTEIN"/>
    <property type="match status" value="1"/>
</dbReference>
<dbReference type="HAMAP" id="MF_00922">
    <property type="entry name" value="OM_assembly_BamD"/>
    <property type="match status" value="1"/>
</dbReference>
<keyword evidence="3 4" id="KW-0998">Cell outer membrane</keyword>
<keyword evidence="4" id="KW-0449">Lipoprotein</keyword>
<dbReference type="Pfam" id="PF13525">
    <property type="entry name" value="YfiO"/>
    <property type="match status" value="1"/>
</dbReference>
<sequence>MKRLALTLFLAVAAISFSGCSTLSNLVEKDESEWTVTDYWQHLKDAYDDEQWEQVIQYGEKLLAYYPYGKEAEQAYLYLAYAYYKWDEPESAVRILDEFIRLYPKHRALAYAYYLRARAQESVASSWFDKWITDPARRSAVTLQKTYDYYRALLEKFPTSQYAEVARRKVVIYYNRLARHEYHIARFYFEKGAYLASAERVRDLLNRYPRAAIILDALALMATDYDRLGMDVQADHVRQVLVANYEKQVQKAPVETPAQQQRARTLDRQPRYRSLRWSN</sequence>
<dbReference type="InterPro" id="IPR011990">
    <property type="entry name" value="TPR-like_helical_dom_sf"/>
</dbReference>
<dbReference type="OrthoDB" id="9779191at2"/>
<feature type="repeat" description="TPR" evidence="5">
    <location>
        <begin position="73"/>
        <end position="106"/>
    </location>
</feature>
<keyword evidence="10" id="KW-1185">Reference proteome</keyword>
<dbReference type="RefSeq" id="WP_074200706.1">
    <property type="nucleotide sequence ID" value="NZ_FSRE01000001.1"/>
</dbReference>
<organism evidence="9 10">
    <name type="scientific">Sulfurivirga caldicuralii</name>
    <dbReference type="NCBI Taxonomy" id="364032"/>
    <lineage>
        <taxon>Bacteria</taxon>
        <taxon>Pseudomonadati</taxon>
        <taxon>Pseudomonadota</taxon>
        <taxon>Gammaproteobacteria</taxon>
        <taxon>Thiotrichales</taxon>
        <taxon>Piscirickettsiaceae</taxon>
        <taxon>Sulfurivirga</taxon>
    </lineage>
</organism>
<dbReference type="InterPro" id="IPR039565">
    <property type="entry name" value="BamD-like"/>
</dbReference>
<dbReference type="GO" id="GO:0043165">
    <property type="term" value="P:Gram-negative-bacterium-type cell outer membrane assembly"/>
    <property type="evidence" value="ECO:0007669"/>
    <property type="project" value="UniProtKB-UniRule"/>
</dbReference>
<feature type="region of interest" description="Disordered" evidence="6">
    <location>
        <begin position="252"/>
        <end position="279"/>
    </location>
</feature>